<gene>
    <name evidence="2" type="ORF">Rsub_04666</name>
</gene>
<comment type="caution">
    <text evidence="2">The sequence shown here is derived from an EMBL/GenBank/DDBJ whole genome shotgun (WGS) entry which is preliminary data.</text>
</comment>
<dbReference type="PANTHER" id="PTHR47215">
    <property type="match status" value="1"/>
</dbReference>
<dbReference type="InParanoid" id="A0A2V0NZ37"/>
<name>A0A2V0NZ37_9CHLO</name>
<dbReference type="PROSITE" id="PS51384">
    <property type="entry name" value="FAD_FR"/>
    <property type="match status" value="1"/>
</dbReference>
<dbReference type="InterPro" id="IPR017938">
    <property type="entry name" value="Riboflavin_synthase-like_b-brl"/>
</dbReference>
<reference evidence="2 3" key="1">
    <citation type="journal article" date="2018" name="Sci. Rep.">
        <title>Raphidocelis subcapitata (=Pseudokirchneriella subcapitata) provides an insight into genome evolution and environmental adaptations in the Sphaeropleales.</title>
        <authorList>
            <person name="Suzuki S."/>
            <person name="Yamaguchi H."/>
            <person name="Nakajima N."/>
            <person name="Kawachi M."/>
        </authorList>
    </citation>
    <scope>NUCLEOTIDE SEQUENCE [LARGE SCALE GENOMIC DNA]</scope>
    <source>
        <strain evidence="2 3">NIES-35</strain>
    </source>
</reference>
<sequence length="316" mass="33272">MQAARLGPNVAAGIRDVQRSLEWRPATVTRNDAVSLDGGQRLMHLSVEDDYVGLRFPGERTPAEAASGVEGARRLYSIASSPYDSRRDSAYLSASVIEVVVDRTGGADDARFASLAPGDTVEVSQVIGRGFCSLFSSYASLMAALEERRNLLLLAVGARGVAAARATLTWTPVLAHATRHKVTCLYVTRSPSTAAFLPEWDQWRDAGVDFRPLYTESLLKGDSPESPRAAAAPAPSNGGAAAAAAAAEDAAQADIMALLEQGLFLNAGGLAGAVGGRPAETTVLLAGLSGEVASAVARELVFTGVQWERMLFCEFF</sequence>
<dbReference type="Proteomes" id="UP000247498">
    <property type="component" value="Unassembled WGS sequence"/>
</dbReference>
<dbReference type="EMBL" id="BDRX01000028">
    <property type="protein sequence ID" value="GBF91942.1"/>
    <property type="molecule type" value="Genomic_DNA"/>
</dbReference>
<proteinExistence type="predicted"/>
<accession>A0A2V0NZ37</accession>
<dbReference type="PANTHER" id="PTHR47215:SF1">
    <property type="entry name" value="F9L1.8 PROTEIN"/>
    <property type="match status" value="1"/>
</dbReference>
<dbReference type="OrthoDB" id="538001at2759"/>
<dbReference type="AlphaFoldDB" id="A0A2V0NZ37"/>
<evidence type="ECO:0000313" key="3">
    <source>
        <dbReference type="Proteomes" id="UP000247498"/>
    </source>
</evidence>
<dbReference type="GO" id="GO:0016491">
    <property type="term" value="F:oxidoreductase activity"/>
    <property type="evidence" value="ECO:0007669"/>
    <property type="project" value="InterPro"/>
</dbReference>
<dbReference type="SUPFAM" id="SSF63380">
    <property type="entry name" value="Riboflavin synthase domain-like"/>
    <property type="match status" value="1"/>
</dbReference>
<feature type="domain" description="FAD-binding FR-type" evidence="1">
    <location>
        <begin position="21"/>
        <end position="133"/>
    </location>
</feature>
<keyword evidence="3" id="KW-1185">Reference proteome</keyword>
<evidence type="ECO:0000259" key="1">
    <source>
        <dbReference type="PROSITE" id="PS51384"/>
    </source>
</evidence>
<protein>
    <recommendedName>
        <fullName evidence="1">FAD-binding FR-type domain-containing protein</fullName>
    </recommendedName>
</protein>
<evidence type="ECO:0000313" key="2">
    <source>
        <dbReference type="EMBL" id="GBF91942.1"/>
    </source>
</evidence>
<dbReference type="InterPro" id="IPR017927">
    <property type="entry name" value="FAD-bd_FR_type"/>
</dbReference>
<dbReference type="STRING" id="307507.A0A2V0NZ37"/>
<organism evidence="2 3">
    <name type="scientific">Raphidocelis subcapitata</name>
    <dbReference type="NCBI Taxonomy" id="307507"/>
    <lineage>
        <taxon>Eukaryota</taxon>
        <taxon>Viridiplantae</taxon>
        <taxon>Chlorophyta</taxon>
        <taxon>core chlorophytes</taxon>
        <taxon>Chlorophyceae</taxon>
        <taxon>CS clade</taxon>
        <taxon>Sphaeropleales</taxon>
        <taxon>Selenastraceae</taxon>
        <taxon>Raphidocelis</taxon>
    </lineage>
</organism>